<dbReference type="InterPro" id="IPR052158">
    <property type="entry name" value="INH-QAR"/>
</dbReference>
<name>A0A066RPV7_9GAMM</name>
<protein>
    <recommendedName>
        <fullName evidence="1">DJ-1/PfpI domain-containing protein</fullName>
    </recommendedName>
</protein>
<dbReference type="InterPro" id="IPR029062">
    <property type="entry name" value="Class_I_gatase-like"/>
</dbReference>
<dbReference type="Gene3D" id="3.40.50.880">
    <property type="match status" value="1"/>
</dbReference>
<feature type="domain" description="DJ-1/PfpI" evidence="1">
    <location>
        <begin position="14"/>
        <end position="177"/>
    </location>
</feature>
<evidence type="ECO:0000313" key="3">
    <source>
        <dbReference type="Proteomes" id="UP000027192"/>
    </source>
</evidence>
<dbReference type="AlphaFoldDB" id="A0A066RPV7"/>
<dbReference type="PANTHER" id="PTHR43130:SF15">
    <property type="entry name" value="THIJ_PFPI FAMILY PROTEIN (AFU_ORTHOLOGUE AFUA_5G14240)"/>
    <property type="match status" value="1"/>
</dbReference>
<keyword evidence="3" id="KW-1185">Reference proteome</keyword>
<dbReference type="InterPro" id="IPR002818">
    <property type="entry name" value="DJ-1/PfpI"/>
</dbReference>
<accession>A0A066RPV7</accession>
<dbReference type="Proteomes" id="UP000027192">
    <property type="component" value="Unassembled WGS sequence"/>
</dbReference>
<dbReference type="OrthoDB" id="9803764at2"/>
<reference evidence="2 3" key="1">
    <citation type="submission" date="2014-04" db="EMBL/GenBank/DDBJ databases">
        <title>Draft genome sequence of Photobacterium halotolerans S2753: a solonamide, ngercheumicin and holomycin producer.</title>
        <authorList>
            <person name="Machado H.R."/>
            <person name="Gram L."/>
        </authorList>
    </citation>
    <scope>NUCLEOTIDE SEQUENCE [LARGE SCALE GENOMIC DNA]</scope>
    <source>
        <strain evidence="2 3">S2753</strain>
    </source>
</reference>
<gene>
    <name evidence="2" type="ORF">EA58_13380</name>
</gene>
<dbReference type="SUPFAM" id="SSF52317">
    <property type="entry name" value="Class I glutamine amidotransferase-like"/>
    <property type="match status" value="1"/>
</dbReference>
<evidence type="ECO:0000259" key="1">
    <source>
        <dbReference type="Pfam" id="PF01965"/>
    </source>
</evidence>
<dbReference type="CDD" id="cd03139">
    <property type="entry name" value="GATase1_PfpI_2"/>
    <property type="match status" value="1"/>
</dbReference>
<dbReference type="RefSeq" id="WP_036753362.1">
    <property type="nucleotide sequence ID" value="NZ_JAGSGC010000009.1"/>
</dbReference>
<organism evidence="2 3">
    <name type="scientific">Photobacterium galatheae</name>
    <dbReference type="NCBI Taxonomy" id="1654360"/>
    <lineage>
        <taxon>Bacteria</taxon>
        <taxon>Pseudomonadati</taxon>
        <taxon>Pseudomonadota</taxon>
        <taxon>Gammaproteobacteria</taxon>
        <taxon>Vibrionales</taxon>
        <taxon>Vibrionaceae</taxon>
        <taxon>Photobacterium</taxon>
    </lineage>
</organism>
<evidence type="ECO:0000313" key="2">
    <source>
        <dbReference type="EMBL" id="KDM91136.1"/>
    </source>
</evidence>
<sequence length="213" mass="23001">MTKALAPDKQRGLSIVIPLFPGFNLLDVSGPITLLCGLEEDVTITLTSQNGLAVASQQGVQIVANASFQDDMFCDVLLVPGGTGVKAELGNPPLIQWLRHQGRKARIQCAVCTGSALLAQTGLLDGKSATTNKHQYHWVSELNSHVLWCPVARWVQDEHTFTSSGTAAGLDMTLGLITFLVGEEAARKVAIDAEYLWRNDPDDDPFAPLHIVE</sequence>
<comment type="caution">
    <text evidence="2">The sequence shown here is derived from an EMBL/GenBank/DDBJ whole genome shotgun (WGS) entry which is preliminary data.</text>
</comment>
<proteinExistence type="predicted"/>
<dbReference type="Pfam" id="PF01965">
    <property type="entry name" value="DJ-1_PfpI"/>
    <property type="match status" value="1"/>
</dbReference>
<dbReference type="EMBL" id="JMIB01000026">
    <property type="protein sequence ID" value="KDM91136.1"/>
    <property type="molecule type" value="Genomic_DNA"/>
</dbReference>
<dbReference type="PANTHER" id="PTHR43130">
    <property type="entry name" value="ARAC-FAMILY TRANSCRIPTIONAL REGULATOR"/>
    <property type="match status" value="1"/>
</dbReference>
<dbReference type="STRING" id="1654360.EA58_13380"/>